<keyword evidence="5" id="KW-1185">Reference proteome</keyword>
<dbReference type="RefSeq" id="WP_115268406.1">
    <property type="nucleotide sequence ID" value="NZ_CP185251.1"/>
</dbReference>
<reference evidence="4 5" key="1">
    <citation type="submission" date="2018-06" db="EMBL/GenBank/DDBJ databases">
        <authorList>
            <consortium name="Pathogen Informatics"/>
            <person name="Doyle S."/>
        </authorList>
    </citation>
    <scope>NUCLEOTIDE SEQUENCE [LARGE SCALE GENOMIC DNA]</scope>
    <source>
        <strain evidence="4 5">NCTC12224</strain>
    </source>
</reference>
<dbReference type="InterPro" id="IPR001647">
    <property type="entry name" value="HTH_TetR"/>
</dbReference>
<dbReference type="EMBL" id="UHFN01000007">
    <property type="protein sequence ID" value="SUN60213.1"/>
    <property type="molecule type" value="Genomic_DNA"/>
</dbReference>
<sequence>MSESSISQKSLQNLSQYNKEHRRLTREALETALLALLESKELASISISELVKRAGVSRNAYYRNYKSKEAIFESILEGSVKRIFAGLKPFNLKTQTYQAWLYLFSEAKKEGQLLAILFRQNSEKLLIAIVAKRLRAYQKLTGKQLSQYIISFWSNAIISVLEKWVAEDMSVSEEELAGIGLPLLP</sequence>
<evidence type="ECO:0000256" key="2">
    <source>
        <dbReference type="PROSITE-ProRule" id="PRU00335"/>
    </source>
</evidence>
<evidence type="ECO:0000313" key="4">
    <source>
        <dbReference type="EMBL" id="SUN60213.1"/>
    </source>
</evidence>
<dbReference type="PROSITE" id="PS50977">
    <property type="entry name" value="HTH_TETR_2"/>
    <property type="match status" value="1"/>
</dbReference>
<dbReference type="Proteomes" id="UP000254924">
    <property type="component" value="Unassembled WGS sequence"/>
</dbReference>
<dbReference type="PANTHER" id="PTHR43479">
    <property type="entry name" value="ACREF/ENVCD OPERON REPRESSOR-RELATED"/>
    <property type="match status" value="1"/>
</dbReference>
<feature type="domain" description="HTH tetR-type" evidence="3">
    <location>
        <begin position="23"/>
        <end position="83"/>
    </location>
</feature>
<dbReference type="SUPFAM" id="SSF46689">
    <property type="entry name" value="Homeodomain-like"/>
    <property type="match status" value="1"/>
</dbReference>
<dbReference type="PANTHER" id="PTHR43479:SF11">
    <property type="entry name" value="ACREF_ENVCD OPERON REPRESSOR-RELATED"/>
    <property type="match status" value="1"/>
</dbReference>
<name>A0A380K5F8_9STRE</name>
<dbReference type="InterPro" id="IPR009057">
    <property type="entry name" value="Homeodomain-like_sf"/>
</dbReference>
<dbReference type="InterPro" id="IPR050624">
    <property type="entry name" value="HTH-type_Tx_Regulator"/>
</dbReference>
<dbReference type="GO" id="GO:0003677">
    <property type="term" value="F:DNA binding"/>
    <property type="evidence" value="ECO:0007669"/>
    <property type="project" value="UniProtKB-UniRule"/>
</dbReference>
<proteinExistence type="predicted"/>
<dbReference type="Gene3D" id="1.10.357.10">
    <property type="entry name" value="Tetracycline Repressor, domain 2"/>
    <property type="match status" value="1"/>
</dbReference>
<dbReference type="GeneID" id="78356200"/>
<protein>
    <submittedName>
        <fullName evidence="4">TetR family transcriptional regulator</fullName>
    </submittedName>
</protein>
<dbReference type="OrthoDB" id="9810250at2"/>
<dbReference type="Pfam" id="PF00440">
    <property type="entry name" value="TetR_N"/>
    <property type="match status" value="1"/>
</dbReference>
<evidence type="ECO:0000256" key="1">
    <source>
        <dbReference type="ARBA" id="ARBA00023125"/>
    </source>
</evidence>
<evidence type="ECO:0000313" key="5">
    <source>
        <dbReference type="Proteomes" id="UP000254924"/>
    </source>
</evidence>
<organism evidence="4 5">
    <name type="scientific">Streptococcus hyointestinalis</name>
    <dbReference type="NCBI Taxonomy" id="1337"/>
    <lineage>
        <taxon>Bacteria</taxon>
        <taxon>Bacillati</taxon>
        <taxon>Bacillota</taxon>
        <taxon>Bacilli</taxon>
        <taxon>Lactobacillales</taxon>
        <taxon>Streptococcaceae</taxon>
        <taxon>Streptococcus</taxon>
    </lineage>
</organism>
<keyword evidence="1 2" id="KW-0238">DNA-binding</keyword>
<evidence type="ECO:0000259" key="3">
    <source>
        <dbReference type="PROSITE" id="PS50977"/>
    </source>
</evidence>
<dbReference type="AlphaFoldDB" id="A0A380K5F8"/>
<accession>A0A380K5F8</accession>
<gene>
    <name evidence="4" type="primary">ethR_1</name>
    <name evidence="4" type="ORF">NCTC12224_00755</name>
</gene>
<feature type="DNA-binding region" description="H-T-H motif" evidence="2">
    <location>
        <begin position="46"/>
        <end position="65"/>
    </location>
</feature>